<dbReference type="Pfam" id="PF06140">
    <property type="entry name" value="Ifi-6-16"/>
    <property type="match status" value="1"/>
</dbReference>
<dbReference type="Gene3D" id="6.10.110.10">
    <property type="match status" value="1"/>
</dbReference>
<organism evidence="7 8">
    <name type="scientific">Linnemannia schmuckeri</name>
    <dbReference type="NCBI Taxonomy" id="64567"/>
    <lineage>
        <taxon>Eukaryota</taxon>
        <taxon>Fungi</taxon>
        <taxon>Fungi incertae sedis</taxon>
        <taxon>Mucoromycota</taxon>
        <taxon>Mortierellomycotina</taxon>
        <taxon>Mortierellomycetes</taxon>
        <taxon>Mortierellales</taxon>
        <taxon>Mortierellaceae</taxon>
        <taxon>Linnemannia</taxon>
    </lineage>
</organism>
<keyword evidence="4 6" id="KW-1133">Transmembrane helix</keyword>
<evidence type="ECO:0000313" key="7">
    <source>
        <dbReference type="EMBL" id="KAF9152707.1"/>
    </source>
</evidence>
<evidence type="ECO:0000256" key="4">
    <source>
        <dbReference type="ARBA" id="ARBA00022989"/>
    </source>
</evidence>
<dbReference type="EMBL" id="JAAAUQ010000225">
    <property type="protein sequence ID" value="KAF9152707.1"/>
    <property type="molecule type" value="Genomic_DNA"/>
</dbReference>
<comment type="caution">
    <text evidence="7">The sequence shown here is derived from an EMBL/GenBank/DDBJ whole genome shotgun (WGS) entry which is preliminary data.</text>
</comment>
<comment type="subcellular location">
    <subcellularLocation>
        <location evidence="1">Membrane</location>
        <topology evidence="1">Multi-pass membrane protein</topology>
    </subcellularLocation>
</comment>
<evidence type="ECO:0000256" key="5">
    <source>
        <dbReference type="ARBA" id="ARBA00023136"/>
    </source>
</evidence>
<sequence>MIFIIVGFDAGLIGAIAALFVITVIIGALGLGVMSITAGTAAAEIMASYGGAVDSGSACATLQSGAAALGAAGIALVAVVGGATAGAAAIGAVGKCRDCSRIKK</sequence>
<dbReference type="GO" id="GO:0016020">
    <property type="term" value="C:membrane"/>
    <property type="evidence" value="ECO:0007669"/>
    <property type="project" value="UniProtKB-SubCell"/>
</dbReference>
<proteinExistence type="inferred from homology"/>
<name>A0A9P5S1T5_9FUNG</name>
<dbReference type="OrthoDB" id="440424at2759"/>
<keyword evidence="8" id="KW-1185">Reference proteome</keyword>
<comment type="similarity">
    <text evidence="2">Belongs to the IFI6/IFI27 family.</text>
</comment>
<dbReference type="InterPro" id="IPR038213">
    <property type="entry name" value="IFI6/IFI27-like_sf"/>
</dbReference>
<keyword evidence="5 6" id="KW-0472">Membrane</keyword>
<gene>
    <name evidence="7" type="ORF">BG015_004843</name>
</gene>
<evidence type="ECO:0000313" key="8">
    <source>
        <dbReference type="Proteomes" id="UP000748756"/>
    </source>
</evidence>
<feature type="transmembrane region" description="Helical" evidence="6">
    <location>
        <begin position="71"/>
        <end position="94"/>
    </location>
</feature>
<protein>
    <submittedName>
        <fullName evidence="7">Uncharacterized protein</fullName>
    </submittedName>
</protein>
<keyword evidence="3 6" id="KW-0812">Transmembrane</keyword>
<dbReference type="InterPro" id="IPR009311">
    <property type="entry name" value="IFI6/IFI27-like"/>
</dbReference>
<reference evidence="7" key="1">
    <citation type="journal article" date="2020" name="Fungal Divers.">
        <title>Resolving the Mortierellaceae phylogeny through synthesis of multi-gene phylogenetics and phylogenomics.</title>
        <authorList>
            <person name="Vandepol N."/>
            <person name="Liber J."/>
            <person name="Desiro A."/>
            <person name="Na H."/>
            <person name="Kennedy M."/>
            <person name="Barry K."/>
            <person name="Grigoriev I.V."/>
            <person name="Miller A.N."/>
            <person name="O'Donnell K."/>
            <person name="Stajich J.E."/>
            <person name="Bonito G."/>
        </authorList>
    </citation>
    <scope>NUCLEOTIDE SEQUENCE</scope>
    <source>
        <strain evidence="7">NRRL 6426</strain>
    </source>
</reference>
<feature type="transmembrane region" description="Helical" evidence="6">
    <location>
        <begin position="12"/>
        <end position="36"/>
    </location>
</feature>
<evidence type="ECO:0000256" key="2">
    <source>
        <dbReference type="ARBA" id="ARBA00007262"/>
    </source>
</evidence>
<dbReference type="AlphaFoldDB" id="A0A9P5S1T5"/>
<evidence type="ECO:0000256" key="6">
    <source>
        <dbReference type="SAM" id="Phobius"/>
    </source>
</evidence>
<accession>A0A9P5S1T5</accession>
<evidence type="ECO:0000256" key="3">
    <source>
        <dbReference type="ARBA" id="ARBA00022692"/>
    </source>
</evidence>
<evidence type="ECO:0000256" key="1">
    <source>
        <dbReference type="ARBA" id="ARBA00004141"/>
    </source>
</evidence>
<dbReference type="Proteomes" id="UP000748756">
    <property type="component" value="Unassembled WGS sequence"/>
</dbReference>